<feature type="domain" description="DinB-like" evidence="1">
    <location>
        <begin position="8"/>
        <end position="147"/>
    </location>
</feature>
<gene>
    <name evidence="2" type="ORF">OIN60_09985</name>
</gene>
<dbReference type="InterPro" id="IPR034660">
    <property type="entry name" value="DinB/YfiT-like"/>
</dbReference>
<dbReference type="Proteomes" id="UP001241848">
    <property type="component" value="Unassembled WGS sequence"/>
</dbReference>
<keyword evidence="3" id="KW-1185">Reference proteome</keyword>
<name>A0ABT9FQT3_9BACL</name>
<evidence type="ECO:0000259" key="1">
    <source>
        <dbReference type="Pfam" id="PF12867"/>
    </source>
</evidence>
<sequence length="155" mass="17517">MTLNTIAQIEALIGRVPEILKEIPAEDMIPPRSAGKWSNLQILGHLCDSAINNVTRFIQAQYVGGTFAVTPYDQEQWVAKQNYQQASIDEVITLWVSLNRSIVRVIASLPRETASSQAVELPNGEIKTLEWLIEDYLEHMKHHLTQILPSLLEKD</sequence>
<dbReference type="EMBL" id="JAPCKK010000016">
    <property type="protein sequence ID" value="MDP4097098.1"/>
    <property type="molecule type" value="Genomic_DNA"/>
</dbReference>
<evidence type="ECO:0000313" key="2">
    <source>
        <dbReference type="EMBL" id="MDP4097098.1"/>
    </source>
</evidence>
<evidence type="ECO:0000313" key="3">
    <source>
        <dbReference type="Proteomes" id="UP001241848"/>
    </source>
</evidence>
<reference evidence="2 3" key="1">
    <citation type="submission" date="2022-10" db="EMBL/GenBank/DDBJ databases">
        <title>Paenibacillus description and whole genome data of maize root bacterial community.</title>
        <authorList>
            <person name="Marton D."/>
            <person name="Farkas M."/>
            <person name="Cserhati M."/>
        </authorList>
    </citation>
    <scope>NUCLEOTIDE SEQUENCE [LARGE SCALE GENOMIC DNA]</scope>
    <source>
        <strain evidence="2 3">P96</strain>
    </source>
</reference>
<dbReference type="RefSeq" id="WP_305754724.1">
    <property type="nucleotide sequence ID" value="NZ_JAPCKK010000016.1"/>
</dbReference>
<dbReference type="Gene3D" id="1.20.120.450">
    <property type="entry name" value="dinb family like domain"/>
    <property type="match status" value="1"/>
</dbReference>
<accession>A0ABT9FQT3</accession>
<organism evidence="2 3">
    <name type="scientific">Paenibacillus zeirhizosphaerae</name>
    <dbReference type="NCBI Taxonomy" id="2987519"/>
    <lineage>
        <taxon>Bacteria</taxon>
        <taxon>Bacillati</taxon>
        <taxon>Bacillota</taxon>
        <taxon>Bacilli</taxon>
        <taxon>Bacillales</taxon>
        <taxon>Paenibacillaceae</taxon>
        <taxon>Paenibacillus</taxon>
    </lineage>
</organism>
<dbReference type="Pfam" id="PF12867">
    <property type="entry name" value="DinB_2"/>
    <property type="match status" value="1"/>
</dbReference>
<protein>
    <submittedName>
        <fullName evidence="2">DinB family protein</fullName>
    </submittedName>
</protein>
<dbReference type="InterPro" id="IPR024775">
    <property type="entry name" value="DinB-like"/>
</dbReference>
<proteinExistence type="predicted"/>
<dbReference type="SUPFAM" id="SSF109854">
    <property type="entry name" value="DinB/YfiT-like putative metalloenzymes"/>
    <property type="match status" value="1"/>
</dbReference>
<comment type="caution">
    <text evidence="2">The sequence shown here is derived from an EMBL/GenBank/DDBJ whole genome shotgun (WGS) entry which is preliminary data.</text>
</comment>